<dbReference type="EC" id="1.-.-.-" evidence="5"/>
<dbReference type="InterPro" id="IPR051814">
    <property type="entry name" value="NAD(P)H-dep_FMN_reductase"/>
</dbReference>
<dbReference type="InterPro" id="IPR005025">
    <property type="entry name" value="FMN_Rdtase-like_dom"/>
</dbReference>
<dbReference type="NCBIfam" id="TIGR04037">
    <property type="entry name" value="LLM_duo_CE1759"/>
    <property type="match status" value="1"/>
</dbReference>
<keyword evidence="1" id="KW-0285">Flavoprotein</keyword>
<dbReference type="Gene3D" id="3.40.50.360">
    <property type="match status" value="1"/>
</dbReference>
<sequence length="234" mass="24513">MTTTHTTTPHSIVVISGGVSQPSSSRLLADRLAQKTLDLLRAHDVDAQVTTIELRTLVDEIGKATITGFVGDELRPAVDSLAAADAVITATPVYKAGVSGLFKAFVDLLDNDVLIAKPVAVTATAGSARHALVPDEQMRPLFAYMRALVIPTALFAAPEDWGDTALGARIERAATELAALMESGVARAITDGTWKRYQHTFGSSAQPAGAATEVSGVDFDSDLMRLATGGSARP</sequence>
<dbReference type="EMBL" id="JBICBM010000020">
    <property type="protein sequence ID" value="MFF9886513.1"/>
    <property type="molecule type" value="Genomic_DNA"/>
</dbReference>
<evidence type="ECO:0000256" key="3">
    <source>
        <dbReference type="ARBA" id="ARBA00023002"/>
    </source>
</evidence>
<dbReference type="Proteomes" id="UP001603418">
    <property type="component" value="Unassembled WGS sequence"/>
</dbReference>
<name>A0ABW6Z6F7_9ACTN</name>
<protein>
    <submittedName>
        <fullName evidence="5">CE1759 family FMN reductase</fullName>
        <ecNumber evidence="5">1.-.-.-</ecNumber>
    </submittedName>
</protein>
<keyword evidence="3 5" id="KW-0560">Oxidoreductase</keyword>
<keyword evidence="6" id="KW-1185">Reference proteome</keyword>
<evidence type="ECO:0000313" key="5">
    <source>
        <dbReference type="EMBL" id="MFF9886513.1"/>
    </source>
</evidence>
<dbReference type="RefSeq" id="WP_030792982.1">
    <property type="nucleotide sequence ID" value="NZ_JBFACJ010000042.1"/>
</dbReference>
<evidence type="ECO:0000256" key="2">
    <source>
        <dbReference type="ARBA" id="ARBA00022643"/>
    </source>
</evidence>
<feature type="domain" description="NADPH-dependent FMN reductase-like" evidence="4">
    <location>
        <begin position="12"/>
        <end position="161"/>
    </location>
</feature>
<comment type="caution">
    <text evidence="5">The sequence shown here is derived from an EMBL/GenBank/DDBJ whole genome shotgun (WGS) entry which is preliminary data.</text>
</comment>
<keyword evidence="2" id="KW-0288">FMN</keyword>
<organism evidence="5 6">
    <name type="scientific">Streptomyces eurythermus</name>
    <dbReference type="NCBI Taxonomy" id="42237"/>
    <lineage>
        <taxon>Bacteria</taxon>
        <taxon>Bacillati</taxon>
        <taxon>Actinomycetota</taxon>
        <taxon>Actinomycetes</taxon>
        <taxon>Kitasatosporales</taxon>
        <taxon>Streptomycetaceae</taxon>
        <taxon>Streptomyces</taxon>
    </lineage>
</organism>
<dbReference type="InterPro" id="IPR029039">
    <property type="entry name" value="Flavoprotein-like_sf"/>
</dbReference>
<evidence type="ECO:0000259" key="4">
    <source>
        <dbReference type="Pfam" id="PF03358"/>
    </source>
</evidence>
<evidence type="ECO:0000313" key="6">
    <source>
        <dbReference type="Proteomes" id="UP001603418"/>
    </source>
</evidence>
<evidence type="ECO:0000256" key="1">
    <source>
        <dbReference type="ARBA" id="ARBA00022630"/>
    </source>
</evidence>
<dbReference type="Pfam" id="PF03358">
    <property type="entry name" value="FMN_red"/>
    <property type="match status" value="1"/>
</dbReference>
<dbReference type="InterPro" id="IPR023932">
    <property type="entry name" value="CE1759_FMN_reduct"/>
</dbReference>
<accession>A0ABW6Z6F7</accession>
<dbReference type="PANTHER" id="PTHR43408:SF2">
    <property type="entry name" value="FMN REDUCTASE (NADPH)"/>
    <property type="match status" value="1"/>
</dbReference>
<dbReference type="SUPFAM" id="SSF52218">
    <property type="entry name" value="Flavoproteins"/>
    <property type="match status" value="1"/>
</dbReference>
<dbReference type="PANTHER" id="PTHR43408">
    <property type="entry name" value="FMN REDUCTASE (NADPH)"/>
    <property type="match status" value="1"/>
</dbReference>
<reference evidence="5 6" key="1">
    <citation type="submission" date="2024-10" db="EMBL/GenBank/DDBJ databases">
        <title>The Natural Products Discovery Center: Release of the First 8490 Sequenced Strains for Exploring Actinobacteria Biosynthetic Diversity.</title>
        <authorList>
            <person name="Kalkreuter E."/>
            <person name="Kautsar S.A."/>
            <person name="Yang D."/>
            <person name="Bader C.D."/>
            <person name="Teijaro C.N."/>
            <person name="Fluegel L."/>
            <person name="Davis C.M."/>
            <person name="Simpson J.R."/>
            <person name="Lauterbach L."/>
            <person name="Steele A.D."/>
            <person name="Gui C."/>
            <person name="Meng S."/>
            <person name="Li G."/>
            <person name="Viehrig K."/>
            <person name="Ye F."/>
            <person name="Su P."/>
            <person name="Kiefer A.F."/>
            <person name="Nichols A."/>
            <person name="Cepeda A.J."/>
            <person name="Yan W."/>
            <person name="Fan B."/>
            <person name="Jiang Y."/>
            <person name="Adhikari A."/>
            <person name="Zheng C.-J."/>
            <person name="Schuster L."/>
            <person name="Cowan T.M."/>
            <person name="Smanski M.J."/>
            <person name="Chevrette M.G."/>
            <person name="De Carvalho L.P.S."/>
            <person name="Shen B."/>
        </authorList>
    </citation>
    <scope>NUCLEOTIDE SEQUENCE [LARGE SCALE GENOMIC DNA]</scope>
    <source>
        <strain evidence="5 6">NPDC013366</strain>
    </source>
</reference>
<gene>
    <name evidence="5" type="ORF">ACF1HC_33730</name>
</gene>
<proteinExistence type="predicted"/>
<dbReference type="GO" id="GO:0016491">
    <property type="term" value="F:oxidoreductase activity"/>
    <property type="evidence" value="ECO:0007669"/>
    <property type="project" value="UniProtKB-KW"/>
</dbReference>